<dbReference type="InterPro" id="IPR042098">
    <property type="entry name" value="TauD-like_sf"/>
</dbReference>
<dbReference type="Gene3D" id="3.60.130.10">
    <property type="entry name" value="Clavaminate synthase-like"/>
    <property type="match status" value="1"/>
</dbReference>
<dbReference type="RefSeq" id="XP_040781949.1">
    <property type="nucleotide sequence ID" value="XM_040922965.1"/>
</dbReference>
<proteinExistence type="predicted"/>
<keyword evidence="3" id="KW-0124">Carnitine biosynthesis</keyword>
<evidence type="ECO:0000313" key="7">
    <source>
        <dbReference type="Proteomes" id="UP000803844"/>
    </source>
</evidence>
<evidence type="ECO:0000256" key="3">
    <source>
        <dbReference type="ARBA" id="ARBA00022873"/>
    </source>
</evidence>
<name>A0A9P5CU34_CRYP1</name>
<dbReference type="GO" id="GO:0045329">
    <property type="term" value="P:carnitine biosynthetic process"/>
    <property type="evidence" value="ECO:0007669"/>
    <property type="project" value="UniProtKB-KW"/>
</dbReference>
<dbReference type="PANTHER" id="PTHR10696">
    <property type="entry name" value="GAMMA-BUTYROBETAINE HYDROXYLASE-RELATED"/>
    <property type="match status" value="1"/>
</dbReference>
<organism evidence="6 7">
    <name type="scientific">Cryphonectria parasitica (strain ATCC 38755 / EP155)</name>
    <dbReference type="NCBI Taxonomy" id="660469"/>
    <lineage>
        <taxon>Eukaryota</taxon>
        <taxon>Fungi</taxon>
        <taxon>Dikarya</taxon>
        <taxon>Ascomycota</taxon>
        <taxon>Pezizomycotina</taxon>
        <taxon>Sordariomycetes</taxon>
        <taxon>Sordariomycetidae</taxon>
        <taxon>Diaporthales</taxon>
        <taxon>Cryphonectriaceae</taxon>
        <taxon>Cryphonectria-Endothia species complex</taxon>
        <taxon>Cryphonectria</taxon>
    </lineage>
</organism>
<dbReference type="Proteomes" id="UP000803844">
    <property type="component" value="Unassembled WGS sequence"/>
</dbReference>
<gene>
    <name evidence="6" type="ORF">M406DRAFT_354655</name>
</gene>
<evidence type="ECO:0000313" key="6">
    <source>
        <dbReference type="EMBL" id="KAF3770988.1"/>
    </source>
</evidence>
<dbReference type="EMBL" id="MU032344">
    <property type="protein sequence ID" value="KAF3770988.1"/>
    <property type="molecule type" value="Genomic_DNA"/>
</dbReference>
<accession>A0A9P5CU34</accession>
<comment type="cofactor">
    <cofactor evidence="1">
        <name>L-ascorbate</name>
        <dbReference type="ChEBI" id="CHEBI:38290"/>
    </cofactor>
</comment>
<dbReference type="AlphaFoldDB" id="A0A9P5CU34"/>
<dbReference type="Pfam" id="PF02668">
    <property type="entry name" value="TauD"/>
    <property type="match status" value="1"/>
</dbReference>
<comment type="caution">
    <text evidence="6">The sequence shown here is derived from an EMBL/GenBank/DDBJ whole genome shotgun (WGS) entry which is preliminary data.</text>
</comment>
<evidence type="ECO:0000256" key="4">
    <source>
        <dbReference type="ARBA" id="ARBA00023002"/>
    </source>
</evidence>
<keyword evidence="7" id="KW-1185">Reference proteome</keyword>
<reference evidence="6" key="1">
    <citation type="journal article" date="2020" name="Phytopathology">
        <title>Genome sequence of the chestnut blight fungus Cryphonectria parasitica EP155: A fundamental resource for an archetypical invasive plant pathogen.</title>
        <authorList>
            <person name="Crouch J.A."/>
            <person name="Dawe A."/>
            <person name="Aerts A."/>
            <person name="Barry K."/>
            <person name="Churchill A.C.L."/>
            <person name="Grimwood J."/>
            <person name="Hillman B."/>
            <person name="Milgroom M.G."/>
            <person name="Pangilinan J."/>
            <person name="Smith M."/>
            <person name="Salamov A."/>
            <person name="Schmutz J."/>
            <person name="Yadav J."/>
            <person name="Grigoriev I.V."/>
            <person name="Nuss D."/>
        </authorList>
    </citation>
    <scope>NUCLEOTIDE SEQUENCE</scope>
    <source>
        <strain evidence="6">EP155</strain>
    </source>
</reference>
<sequence length="213" mass="24042">MAKADTAYTNIALPAHTDTTYFTDPAGLQAFHMLSHTALEGSPPTGGESLLVDGFHAAEIMRKEHKHEFQVLKTCSVPWHASGNQGVTITPGVQECVIRSYATPKAESPIYRIKWNNDDRGVMRLTQNTRNVAAWYGAARKFNDILKRTSSEYWFQLKPGRTLIFDNYRVLHGRSAFTGLRRMCGGYISRDDFVSRWRNTNFARDEVLAQVLG</sequence>
<comment type="pathway">
    <text evidence="2">Amine and polyamine biosynthesis; carnitine biosynthesis.</text>
</comment>
<dbReference type="InterPro" id="IPR050411">
    <property type="entry name" value="AlphaKG_dependent_hydroxylases"/>
</dbReference>
<dbReference type="InterPro" id="IPR003819">
    <property type="entry name" value="TauD/TfdA-like"/>
</dbReference>
<keyword evidence="4" id="KW-0560">Oxidoreductase</keyword>
<dbReference type="GO" id="GO:0005739">
    <property type="term" value="C:mitochondrion"/>
    <property type="evidence" value="ECO:0007669"/>
    <property type="project" value="TreeGrafter"/>
</dbReference>
<dbReference type="PANTHER" id="PTHR10696:SF51">
    <property type="entry name" value="TRIMETHYLLYSINE DIOXYGENASE, MITOCHONDRIAL"/>
    <property type="match status" value="1"/>
</dbReference>
<evidence type="ECO:0000256" key="1">
    <source>
        <dbReference type="ARBA" id="ARBA00001961"/>
    </source>
</evidence>
<protein>
    <submittedName>
        <fullName evidence="6">Clavaminate synthase-like protein</fullName>
    </submittedName>
</protein>
<dbReference type="GO" id="GO:0016491">
    <property type="term" value="F:oxidoreductase activity"/>
    <property type="evidence" value="ECO:0007669"/>
    <property type="project" value="UniProtKB-KW"/>
</dbReference>
<dbReference type="OrthoDB" id="408743at2759"/>
<evidence type="ECO:0000256" key="2">
    <source>
        <dbReference type="ARBA" id="ARBA00005022"/>
    </source>
</evidence>
<dbReference type="SUPFAM" id="SSF51197">
    <property type="entry name" value="Clavaminate synthase-like"/>
    <property type="match status" value="1"/>
</dbReference>
<dbReference type="GeneID" id="63840094"/>
<evidence type="ECO:0000259" key="5">
    <source>
        <dbReference type="Pfam" id="PF02668"/>
    </source>
</evidence>
<feature type="domain" description="TauD/TfdA-like" evidence="5">
    <location>
        <begin position="4"/>
        <end position="187"/>
    </location>
</feature>